<name>A0ABT6N6K1_9SPHN</name>
<evidence type="ECO:0000259" key="4">
    <source>
        <dbReference type="PROSITE" id="PS50113"/>
    </source>
</evidence>
<reference evidence="8" key="1">
    <citation type="submission" date="2023-04" db="EMBL/GenBank/DDBJ databases">
        <title>Sphingomonas sp. MAHUQ-71 isolated from rice field.</title>
        <authorList>
            <person name="Huq M.A."/>
        </authorList>
    </citation>
    <scope>NUCLEOTIDE SEQUENCE</scope>
    <source>
        <strain evidence="8">MAHUQ-71</strain>
    </source>
</reference>
<keyword evidence="9" id="KW-1185">Reference proteome</keyword>
<feature type="domain" description="EAL" evidence="5">
    <location>
        <begin position="334"/>
        <end position="585"/>
    </location>
</feature>
<dbReference type="CDD" id="cd01948">
    <property type="entry name" value="EAL"/>
    <property type="match status" value="1"/>
</dbReference>
<dbReference type="InterPro" id="IPR013656">
    <property type="entry name" value="PAS_4"/>
</dbReference>
<dbReference type="SUPFAM" id="SSF56349">
    <property type="entry name" value="DNA breaking-rejoining enzymes"/>
    <property type="match status" value="1"/>
</dbReference>
<evidence type="ECO:0000259" key="6">
    <source>
        <dbReference type="PROSITE" id="PS50887"/>
    </source>
</evidence>
<evidence type="ECO:0000259" key="7">
    <source>
        <dbReference type="PROSITE" id="PS51898"/>
    </source>
</evidence>
<dbReference type="RefSeq" id="WP_281046078.1">
    <property type="nucleotide sequence ID" value="NZ_JARYGZ010000004.1"/>
</dbReference>
<dbReference type="Pfam" id="PF00563">
    <property type="entry name" value="EAL"/>
    <property type="match status" value="1"/>
</dbReference>
<dbReference type="Pfam" id="PF00589">
    <property type="entry name" value="Phage_integrase"/>
    <property type="match status" value="1"/>
</dbReference>
<dbReference type="SUPFAM" id="SSF55073">
    <property type="entry name" value="Nucleotide cyclase"/>
    <property type="match status" value="1"/>
</dbReference>
<dbReference type="PROSITE" id="PS50883">
    <property type="entry name" value="EAL"/>
    <property type="match status" value="1"/>
</dbReference>
<evidence type="ECO:0000256" key="1">
    <source>
        <dbReference type="ARBA" id="ARBA00023125"/>
    </source>
</evidence>
<comment type="caution">
    <text evidence="8">The sequence shown here is derived from an EMBL/GenBank/DDBJ whole genome shotgun (WGS) entry which is preliminary data.</text>
</comment>
<protein>
    <submittedName>
        <fullName evidence="8">EAL domain-containing protein</fullName>
    </submittedName>
</protein>
<feature type="domain" description="GGDEF" evidence="6">
    <location>
        <begin position="192"/>
        <end position="325"/>
    </location>
</feature>
<dbReference type="Pfam" id="PF00990">
    <property type="entry name" value="GGDEF"/>
    <property type="match status" value="1"/>
</dbReference>
<evidence type="ECO:0000313" key="8">
    <source>
        <dbReference type="EMBL" id="MDH7640725.1"/>
    </source>
</evidence>
<dbReference type="Gene3D" id="3.30.70.270">
    <property type="match status" value="1"/>
</dbReference>
<dbReference type="InterPro" id="IPR035919">
    <property type="entry name" value="EAL_sf"/>
</dbReference>
<dbReference type="InterPro" id="IPR013762">
    <property type="entry name" value="Integrase-like_cat_sf"/>
</dbReference>
<dbReference type="PROSITE" id="PS50113">
    <property type="entry name" value="PAC"/>
    <property type="match status" value="1"/>
</dbReference>
<gene>
    <name evidence="8" type="ORF">QGN17_18470</name>
</gene>
<dbReference type="InterPro" id="IPR010998">
    <property type="entry name" value="Integrase_recombinase_N"/>
</dbReference>
<dbReference type="InterPro" id="IPR000160">
    <property type="entry name" value="GGDEF_dom"/>
</dbReference>
<dbReference type="SUPFAM" id="SSF141868">
    <property type="entry name" value="EAL domain-like"/>
    <property type="match status" value="1"/>
</dbReference>
<dbReference type="Proteomes" id="UP001160625">
    <property type="component" value="Unassembled WGS sequence"/>
</dbReference>
<dbReference type="InterPro" id="IPR000014">
    <property type="entry name" value="PAS"/>
</dbReference>
<keyword evidence="2" id="KW-0233">DNA recombination</keyword>
<dbReference type="SMART" id="SM00052">
    <property type="entry name" value="EAL"/>
    <property type="match status" value="1"/>
</dbReference>
<dbReference type="InterPro" id="IPR035965">
    <property type="entry name" value="PAS-like_dom_sf"/>
</dbReference>
<dbReference type="EMBL" id="JARYGZ010000004">
    <property type="protein sequence ID" value="MDH7640725.1"/>
    <property type="molecule type" value="Genomic_DNA"/>
</dbReference>
<accession>A0ABT6N6K1</accession>
<dbReference type="PANTHER" id="PTHR44757:SF2">
    <property type="entry name" value="BIOFILM ARCHITECTURE MAINTENANCE PROTEIN MBAA"/>
    <property type="match status" value="1"/>
</dbReference>
<dbReference type="InterPro" id="IPR043128">
    <property type="entry name" value="Rev_trsase/Diguanyl_cyclase"/>
</dbReference>
<dbReference type="SMART" id="SM00267">
    <property type="entry name" value="GGDEF"/>
    <property type="match status" value="1"/>
</dbReference>
<dbReference type="InterPro" id="IPR011010">
    <property type="entry name" value="DNA_brk_join_enz"/>
</dbReference>
<dbReference type="Gene3D" id="3.30.450.20">
    <property type="entry name" value="PAS domain"/>
    <property type="match status" value="1"/>
</dbReference>
<dbReference type="NCBIfam" id="TIGR00254">
    <property type="entry name" value="GGDEF"/>
    <property type="match status" value="1"/>
</dbReference>
<dbReference type="Pfam" id="PF08448">
    <property type="entry name" value="PAS_4"/>
    <property type="match status" value="1"/>
</dbReference>
<dbReference type="Gene3D" id="1.10.150.130">
    <property type="match status" value="1"/>
</dbReference>
<dbReference type="InterPro" id="IPR029787">
    <property type="entry name" value="Nucleotide_cyclase"/>
</dbReference>
<feature type="domain" description="PAS" evidence="3">
    <location>
        <begin position="49"/>
        <end position="105"/>
    </location>
</feature>
<dbReference type="PROSITE" id="PS50112">
    <property type="entry name" value="PAS"/>
    <property type="match status" value="1"/>
</dbReference>
<dbReference type="PROSITE" id="PS50887">
    <property type="entry name" value="GGDEF"/>
    <property type="match status" value="1"/>
</dbReference>
<dbReference type="InterPro" id="IPR052155">
    <property type="entry name" value="Biofilm_reg_signaling"/>
</dbReference>
<proteinExistence type="predicted"/>
<dbReference type="SUPFAM" id="SSF55785">
    <property type="entry name" value="PYP-like sensor domain (PAS domain)"/>
    <property type="match status" value="1"/>
</dbReference>
<dbReference type="CDD" id="cd00130">
    <property type="entry name" value="PAS"/>
    <property type="match status" value="1"/>
</dbReference>
<dbReference type="Gene3D" id="1.10.443.10">
    <property type="entry name" value="Intergrase catalytic core"/>
    <property type="match status" value="1"/>
</dbReference>
<dbReference type="InterPro" id="IPR002104">
    <property type="entry name" value="Integrase_catalytic"/>
</dbReference>
<sequence length="980" mass="107303">MRISILNGRKAAGSLQAAPGAARRAASSGRVEDSLSLVENFERSGQGWFWTTDPTGCLSYLTESLAETLGVDPASVIGSAFSDHFVRCDDGAEISRNLPFIMTRRSNFERLMLRTVNQADDRWWLVSGTAQFDPAGNFLGYRGSGVDITEQRRSSEQASQLALYDPLTALPNRLHMTRTLEAGMVALRTQRTTCSVLLIDLDRFKQVNDTLGHPAGDALLKQVGERLLAILGDREKIFRLGGDEFQIILPGLDDRGRLGDLANRIIASLSQPYSVANSRCVIGASVGIAVAPHDGAVSEELIRNVDLALYAAKAGGRGRYRFFSGDLLQAATDRRLLEDDLRDALARGELDLLYQPIVNCRTDCVTGVEALLRWTHPVRGPISPALFIPIAEEANLVQQIGEWVIRRACEDAARWPGALRVAVNVSPTQFTNEALPKIVISALANSGLPAGRLELELTEGVFLSESPDTDRMFGMLKDIGVRLALDDFGTGYSSLGYLKTAPFDKIKIDQSFVRGVTVPGSRNGAIIAAIVALAEALDMETTAEGIEAFDQLDLIRGLRVSHVQGWIYSKAVGRDVIMQKLETGDWSINPAGPARQRSERQSMLRKAAVILGNFYHPVTIRNLSETGALIDGLMEVEPGTPLIMDFGDGQLAGATVRRVNRRQTGVEFGLPLVGDGNGGLCTSQRVSAGTLARLGLPSGGTEQTVQLWQEAVPPSAEQIADRLGINLVAPELPAWAVAGPQDDPHAPPTVKTFVTRYLDHLAGCGRTRQVHEEWLRTYVVPQFGRFRLDEMAFADVAGWLDAVTARQGQGPAMAGRLRGMMNYMFVLAKRWGVAGAEINPIQRQFAQRDERDRPLESDDITRLREAADASHNVHLGAIVGLLLSTRLRVRELLGARWEDIDLVERTWRVAGENGETEAMLLNAEAIAIISRLPRWDGCPHVIANPRTKKPYRSIFKSWDAARNRAGLPDVSMHELRRFAS</sequence>
<keyword evidence="1" id="KW-0238">DNA-binding</keyword>
<dbReference type="PANTHER" id="PTHR44757">
    <property type="entry name" value="DIGUANYLATE CYCLASE DGCP"/>
    <property type="match status" value="1"/>
</dbReference>
<evidence type="ECO:0000259" key="5">
    <source>
        <dbReference type="PROSITE" id="PS50883"/>
    </source>
</evidence>
<dbReference type="CDD" id="cd01949">
    <property type="entry name" value="GGDEF"/>
    <property type="match status" value="1"/>
</dbReference>
<dbReference type="InterPro" id="IPR001633">
    <property type="entry name" value="EAL_dom"/>
</dbReference>
<organism evidence="8 9">
    <name type="scientific">Sphingomonas oryzagri</name>
    <dbReference type="NCBI Taxonomy" id="3042314"/>
    <lineage>
        <taxon>Bacteria</taxon>
        <taxon>Pseudomonadati</taxon>
        <taxon>Pseudomonadota</taxon>
        <taxon>Alphaproteobacteria</taxon>
        <taxon>Sphingomonadales</taxon>
        <taxon>Sphingomonadaceae</taxon>
        <taxon>Sphingomonas</taxon>
    </lineage>
</organism>
<dbReference type="CDD" id="cd00796">
    <property type="entry name" value="INT_Rci_Hp1_C"/>
    <property type="match status" value="1"/>
</dbReference>
<feature type="domain" description="Tyr recombinase" evidence="7">
    <location>
        <begin position="850"/>
        <end position="980"/>
    </location>
</feature>
<evidence type="ECO:0000313" key="9">
    <source>
        <dbReference type="Proteomes" id="UP001160625"/>
    </source>
</evidence>
<dbReference type="InterPro" id="IPR000700">
    <property type="entry name" value="PAS-assoc_C"/>
</dbReference>
<dbReference type="PROSITE" id="PS51898">
    <property type="entry name" value="TYR_RECOMBINASE"/>
    <property type="match status" value="1"/>
</dbReference>
<evidence type="ECO:0000256" key="2">
    <source>
        <dbReference type="ARBA" id="ARBA00023172"/>
    </source>
</evidence>
<dbReference type="Gene3D" id="3.20.20.450">
    <property type="entry name" value="EAL domain"/>
    <property type="match status" value="1"/>
</dbReference>
<feature type="domain" description="PAC" evidence="4">
    <location>
        <begin position="106"/>
        <end position="160"/>
    </location>
</feature>
<evidence type="ECO:0000259" key="3">
    <source>
        <dbReference type="PROSITE" id="PS50112"/>
    </source>
</evidence>